<organism evidence="2 3">
    <name type="scientific">Clostridium fallax</name>
    <dbReference type="NCBI Taxonomy" id="1533"/>
    <lineage>
        <taxon>Bacteria</taxon>
        <taxon>Bacillati</taxon>
        <taxon>Bacillota</taxon>
        <taxon>Clostridia</taxon>
        <taxon>Eubacteriales</taxon>
        <taxon>Clostridiaceae</taxon>
        <taxon>Clostridium</taxon>
    </lineage>
</organism>
<evidence type="ECO:0000313" key="3">
    <source>
        <dbReference type="Proteomes" id="UP000184035"/>
    </source>
</evidence>
<sequence>MDIIALIENTVDKSKDLINEKGLCLYIKKDNNNILFDVGKSNNFISNARKLGINIKDIDIVIISHGHHDHGDGLLAFFRENTKGKVYMKKEASKDYYFKFMFFNRSIRINEEIFKKYSDRIIYIDDFKEIYKDIYIITDINKRYEIAKGNKYMFISENGNLTRDTFNHELIMVIKEDNGISIFTGCSHNGVANMIKTVKSIFYKEKIKALIGGFHLIKIPILKSLKPSRGEIDILSNIIINENIEAIYTGHCTGEKAYKELKNILGERIKYLSTGTKIQI</sequence>
<dbReference type="InterPro" id="IPR041712">
    <property type="entry name" value="DHPS-like_MBL-fold"/>
</dbReference>
<dbReference type="Proteomes" id="UP000184035">
    <property type="component" value="Unassembled WGS sequence"/>
</dbReference>
<dbReference type="RefSeq" id="WP_072896824.1">
    <property type="nucleotide sequence ID" value="NZ_FQVM01000021.1"/>
</dbReference>
<dbReference type="STRING" id="1533.SAMN05443638_1217"/>
<dbReference type="InterPro" id="IPR001279">
    <property type="entry name" value="Metallo-B-lactamas"/>
</dbReference>
<proteinExistence type="predicted"/>
<dbReference type="PANTHER" id="PTHR13754:SF13">
    <property type="entry name" value="METALLO-BETA-LACTAMASE SUPERFAMILY PROTEIN (AFU_ORTHOLOGUE AFUA_3G07630)"/>
    <property type="match status" value="1"/>
</dbReference>
<reference evidence="2 3" key="1">
    <citation type="submission" date="2016-11" db="EMBL/GenBank/DDBJ databases">
        <authorList>
            <person name="Jaros S."/>
            <person name="Januszkiewicz K."/>
            <person name="Wedrychowicz H."/>
        </authorList>
    </citation>
    <scope>NUCLEOTIDE SEQUENCE [LARGE SCALE GENOMIC DNA]</scope>
    <source>
        <strain evidence="2 3">DSM 2631</strain>
    </source>
</reference>
<feature type="domain" description="Metallo-beta-lactamase" evidence="1">
    <location>
        <begin position="22"/>
        <end position="96"/>
    </location>
</feature>
<evidence type="ECO:0000259" key="1">
    <source>
        <dbReference type="Pfam" id="PF00753"/>
    </source>
</evidence>
<keyword evidence="3" id="KW-1185">Reference proteome</keyword>
<dbReference type="InterPro" id="IPR052926">
    <property type="entry name" value="Metallo-beta-lactamase_dom"/>
</dbReference>
<gene>
    <name evidence="2" type="ORF">SAMN05443638_1217</name>
</gene>
<protein>
    <submittedName>
        <fullName evidence="2">7,8-dihydropterin-6-yl-methyl-4-(Beta-D-ribofuranosyl)aminobenzene 5'-phosphate synthase</fullName>
    </submittedName>
</protein>
<dbReference type="Gene3D" id="3.60.15.10">
    <property type="entry name" value="Ribonuclease Z/Hydroxyacylglutathione hydrolase-like"/>
    <property type="match status" value="1"/>
</dbReference>
<dbReference type="EMBL" id="FQVM01000021">
    <property type="protein sequence ID" value="SHE96923.1"/>
    <property type="molecule type" value="Genomic_DNA"/>
</dbReference>
<dbReference type="InterPro" id="IPR036866">
    <property type="entry name" value="RibonucZ/Hydroxyglut_hydro"/>
</dbReference>
<accession>A0A1M4XUH5</accession>
<evidence type="ECO:0000313" key="2">
    <source>
        <dbReference type="EMBL" id="SHE96923.1"/>
    </source>
</evidence>
<dbReference type="OrthoDB" id="9803916at2"/>
<dbReference type="CDD" id="cd07713">
    <property type="entry name" value="DHPS-like_MBL-fold"/>
    <property type="match status" value="1"/>
</dbReference>
<dbReference type="AlphaFoldDB" id="A0A1M4XUH5"/>
<dbReference type="SUPFAM" id="SSF56281">
    <property type="entry name" value="Metallo-hydrolase/oxidoreductase"/>
    <property type="match status" value="1"/>
</dbReference>
<dbReference type="PANTHER" id="PTHR13754">
    <property type="entry name" value="METALLO-BETA-LACTAMASE SUPERFAMILY PROTEIN"/>
    <property type="match status" value="1"/>
</dbReference>
<dbReference type="Pfam" id="PF00753">
    <property type="entry name" value="Lactamase_B"/>
    <property type="match status" value="1"/>
</dbReference>
<name>A0A1M4XUH5_9CLOT</name>
<dbReference type="GO" id="GO:0016740">
    <property type="term" value="F:transferase activity"/>
    <property type="evidence" value="ECO:0007669"/>
    <property type="project" value="TreeGrafter"/>
</dbReference>